<gene>
    <name evidence="2" type="ORF">ACFOMG_08115</name>
</gene>
<dbReference type="SUPFAM" id="SSF50129">
    <property type="entry name" value="GroES-like"/>
    <property type="match status" value="1"/>
</dbReference>
<dbReference type="InterPro" id="IPR013149">
    <property type="entry name" value="ADH-like_C"/>
</dbReference>
<evidence type="ECO:0000313" key="3">
    <source>
        <dbReference type="Proteomes" id="UP001595722"/>
    </source>
</evidence>
<reference evidence="3" key="1">
    <citation type="journal article" date="2019" name="Int. J. Syst. Evol. Microbiol.">
        <title>The Global Catalogue of Microorganisms (GCM) 10K type strain sequencing project: providing services to taxonomists for standard genome sequencing and annotation.</title>
        <authorList>
            <consortium name="The Broad Institute Genomics Platform"/>
            <consortium name="The Broad Institute Genome Sequencing Center for Infectious Disease"/>
            <person name="Wu L."/>
            <person name="Ma J."/>
        </authorList>
    </citation>
    <scope>NUCLEOTIDE SEQUENCE [LARGE SCALE GENOMIC DNA]</scope>
    <source>
        <strain evidence="3">KCTC 42424</strain>
    </source>
</reference>
<dbReference type="CDD" id="cd05280">
    <property type="entry name" value="MDR_yhdh_yhfp"/>
    <property type="match status" value="1"/>
</dbReference>
<dbReference type="PANTHER" id="PTHR43677">
    <property type="entry name" value="SHORT-CHAIN DEHYDROGENASE/REDUCTASE"/>
    <property type="match status" value="1"/>
</dbReference>
<dbReference type="PANTHER" id="PTHR43677:SF1">
    <property type="entry name" value="ACRYLYL-COA REDUCTASE ACUI-RELATED"/>
    <property type="match status" value="1"/>
</dbReference>
<dbReference type="RefSeq" id="WP_376865914.1">
    <property type="nucleotide sequence ID" value="NZ_JBHRYB010000005.1"/>
</dbReference>
<dbReference type="EMBL" id="JBHRYB010000005">
    <property type="protein sequence ID" value="MFC3680075.1"/>
    <property type="molecule type" value="Genomic_DNA"/>
</dbReference>
<dbReference type="InterPro" id="IPR020843">
    <property type="entry name" value="ER"/>
</dbReference>
<dbReference type="InterPro" id="IPR011032">
    <property type="entry name" value="GroES-like_sf"/>
</dbReference>
<dbReference type="Proteomes" id="UP001595722">
    <property type="component" value="Unassembled WGS sequence"/>
</dbReference>
<keyword evidence="3" id="KW-1185">Reference proteome</keyword>
<feature type="domain" description="Enoyl reductase (ER)" evidence="1">
    <location>
        <begin position="14"/>
        <end position="325"/>
    </location>
</feature>
<accession>A0ABV7VRB1</accession>
<comment type="caution">
    <text evidence="2">The sequence shown here is derived from an EMBL/GenBank/DDBJ whole genome shotgun (WGS) entry which is preliminary data.</text>
</comment>
<dbReference type="SUPFAM" id="SSF51735">
    <property type="entry name" value="NAD(P)-binding Rossmann-fold domains"/>
    <property type="match status" value="1"/>
</dbReference>
<dbReference type="Pfam" id="PF08240">
    <property type="entry name" value="ADH_N"/>
    <property type="match status" value="1"/>
</dbReference>
<dbReference type="InterPro" id="IPR013154">
    <property type="entry name" value="ADH-like_N"/>
</dbReference>
<dbReference type="InterPro" id="IPR014188">
    <property type="entry name" value="Acrylyl-CoA_reductase_AcuI"/>
</dbReference>
<dbReference type="NCBIfam" id="TIGR02823">
    <property type="entry name" value="oxido_YhdH"/>
    <property type="match status" value="1"/>
</dbReference>
<name>A0ABV7VRB1_9GAMM</name>
<protein>
    <submittedName>
        <fullName evidence="2">YhdH/YhfP family quinone oxidoreductase</fullName>
    </submittedName>
</protein>
<organism evidence="2 3">
    <name type="scientific">Bacterioplanoides pacificum</name>
    <dbReference type="NCBI Taxonomy" id="1171596"/>
    <lineage>
        <taxon>Bacteria</taxon>
        <taxon>Pseudomonadati</taxon>
        <taxon>Pseudomonadota</taxon>
        <taxon>Gammaproteobacteria</taxon>
        <taxon>Oceanospirillales</taxon>
        <taxon>Oceanospirillaceae</taxon>
        <taxon>Bacterioplanoides</taxon>
    </lineage>
</organism>
<dbReference type="InterPro" id="IPR051397">
    <property type="entry name" value="Zn-ADH-like_protein"/>
</dbReference>
<evidence type="ECO:0000259" key="1">
    <source>
        <dbReference type="SMART" id="SM00829"/>
    </source>
</evidence>
<dbReference type="Gene3D" id="3.40.50.720">
    <property type="entry name" value="NAD(P)-binding Rossmann-like Domain"/>
    <property type="match status" value="1"/>
</dbReference>
<proteinExistence type="predicted"/>
<dbReference type="Gene3D" id="3.90.180.10">
    <property type="entry name" value="Medium-chain alcohol dehydrogenases, catalytic domain"/>
    <property type="match status" value="1"/>
</dbReference>
<sequence>MTFQAYRVSETEQGMTASWQSQEAAQLPAGDVLIDVEYSSINYKDALSASGNKGVTREYPHTPGIDVAGVVADSCDAGFAAGDRVVVFGYDLGMNTAGGFAQQVRVPASWVLRLPESLTTAAAMSWGTAGFTAALSVQKLERNGICPANGPVVVTGATGGVGSVAVALLARLGYEVLAVTGKPEQQSFLQALGASGFLTRDEILAAKGKAMAKPLYQAAVDTVGGDLVSGLIPQIQPEGAVTTCGMIAGIKVEASVFPFILRGVSLLGVDSVEIPREQKQAVLDKAADAWCLPELEQMTTEIGRSQLSEVLDKVLAGQGVGRYRLNLNAE</sequence>
<dbReference type="SMART" id="SM00829">
    <property type="entry name" value="PKS_ER"/>
    <property type="match status" value="1"/>
</dbReference>
<dbReference type="InterPro" id="IPR036291">
    <property type="entry name" value="NAD(P)-bd_dom_sf"/>
</dbReference>
<evidence type="ECO:0000313" key="2">
    <source>
        <dbReference type="EMBL" id="MFC3680075.1"/>
    </source>
</evidence>
<dbReference type="Pfam" id="PF00107">
    <property type="entry name" value="ADH_zinc_N"/>
    <property type="match status" value="1"/>
</dbReference>